<dbReference type="InterPro" id="IPR041609">
    <property type="entry name" value="PurL_linker"/>
</dbReference>
<dbReference type="InterPro" id="IPR016188">
    <property type="entry name" value="PurM-like_N"/>
</dbReference>
<feature type="binding site" evidence="8">
    <location>
        <position position="531"/>
    </location>
    <ligand>
        <name>ATP</name>
        <dbReference type="ChEBI" id="CHEBI:30616"/>
    </ligand>
</feature>
<feature type="domain" description="PurM-like C-terminal" evidence="10">
    <location>
        <begin position="203"/>
        <end position="355"/>
    </location>
</feature>
<dbReference type="PANTHER" id="PTHR43555">
    <property type="entry name" value="PHOSPHORIBOSYLFORMYLGLYCINAMIDINE SYNTHASE SUBUNIT PURL"/>
    <property type="match status" value="1"/>
</dbReference>
<dbReference type="Gene3D" id="3.30.1330.10">
    <property type="entry name" value="PurM-like, N-terminal domain"/>
    <property type="match status" value="2"/>
</dbReference>
<dbReference type="InterPro" id="IPR036921">
    <property type="entry name" value="PurM-like_N_sf"/>
</dbReference>
<feature type="binding site" evidence="8">
    <location>
        <position position="241"/>
    </location>
    <ligand>
        <name>substrate</name>
    </ligand>
</feature>
<dbReference type="PANTHER" id="PTHR43555:SF1">
    <property type="entry name" value="PHOSPHORIBOSYLFORMYLGLYCINAMIDINE SYNTHASE SUBUNIT PURL"/>
    <property type="match status" value="1"/>
</dbReference>
<feature type="binding site" evidence="8">
    <location>
        <begin position="95"/>
        <end position="98"/>
    </location>
    <ligand>
        <name>substrate</name>
    </ligand>
</feature>
<keyword evidence="2 8" id="KW-0436">Ligase</keyword>
<keyword evidence="1 8" id="KW-0963">Cytoplasm</keyword>
<keyword evidence="5 8" id="KW-0658">Purine biosynthesis</keyword>
<feature type="binding site" evidence="8">
    <location>
        <position position="53"/>
    </location>
    <ligand>
        <name>ATP</name>
        <dbReference type="ChEBI" id="CHEBI:30616"/>
    </ligand>
</feature>
<dbReference type="Pfam" id="PF18072">
    <property type="entry name" value="FGAR-AT_linker"/>
    <property type="match status" value="1"/>
</dbReference>
<evidence type="ECO:0000259" key="9">
    <source>
        <dbReference type="Pfam" id="PF00586"/>
    </source>
</evidence>
<evidence type="ECO:0000259" key="11">
    <source>
        <dbReference type="Pfam" id="PF18072"/>
    </source>
</evidence>
<protein>
    <recommendedName>
        <fullName evidence="8">Phosphoribosylformylglycinamidine synthase subunit PurL</fullName>
        <shortName evidence="8">FGAM synthase</shortName>
        <ecNumber evidence="8">6.3.5.3</ecNumber>
    </recommendedName>
    <alternativeName>
        <fullName evidence="8">Formylglycinamide ribonucleotide amidotransferase subunit II</fullName>
        <shortName evidence="8">FGAR amidotransferase II</shortName>
        <shortName evidence="8">FGAR-AT II</shortName>
    </alternativeName>
    <alternativeName>
        <fullName evidence="8">Glutamine amidotransferase PurL</fullName>
    </alternativeName>
    <alternativeName>
        <fullName evidence="8">Phosphoribosylformylglycinamidine synthase subunit II</fullName>
    </alternativeName>
</protein>
<dbReference type="InterPro" id="IPR010074">
    <property type="entry name" value="PRibForGlyAmidine_synth_PurL"/>
</dbReference>
<evidence type="ECO:0000256" key="1">
    <source>
        <dbReference type="ARBA" id="ARBA00022490"/>
    </source>
</evidence>
<keyword evidence="13" id="KW-1185">Reference proteome</keyword>
<evidence type="ECO:0000256" key="3">
    <source>
        <dbReference type="ARBA" id="ARBA00022723"/>
    </source>
</evidence>
<feature type="binding site" evidence="8">
    <location>
        <position position="269"/>
    </location>
    <ligand>
        <name>Mg(2+)</name>
        <dbReference type="ChEBI" id="CHEBI:18420"/>
        <label>2</label>
    </ligand>
</feature>
<dbReference type="Proteomes" id="UP000192652">
    <property type="component" value="Unassembled WGS sequence"/>
</dbReference>
<dbReference type="SUPFAM" id="SSF55326">
    <property type="entry name" value="PurM N-terminal domain-like"/>
    <property type="match status" value="2"/>
</dbReference>
<dbReference type="Gene3D" id="3.90.650.10">
    <property type="entry name" value="PurM-like C-terminal domain"/>
    <property type="match status" value="2"/>
</dbReference>
<dbReference type="InterPro" id="IPR036676">
    <property type="entry name" value="PurM-like_C_sf"/>
</dbReference>
<comment type="similarity">
    <text evidence="8">Belongs to the FGAMS family.</text>
</comment>
<dbReference type="NCBIfam" id="NF002290">
    <property type="entry name" value="PRK01213.1"/>
    <property type="match status" value="1"/>
</dbReference>
<keyword evidence="4 8" id="KW-0547">Nucleotide-binding</keyword>
<organism evidence="12 13">
    <name type="scientific">Xaviernesmea rhizosphaerae</name>
    <dbReference type="NCBI Taxonomy" id="1672749"/>
    <lineage>
        <taxon>Bacteria</taxon>
        <taxon>Pseudomonadati</taxon>
        <taxon>Pseudomonadota</taxon>
        <taxon>Alphaproteobacteria</taxon>
        <taxon>Hyphomicrobiales</taxon>
        <taxon>Rhizobiaceae</taxon>
        <taxon>Rhizobium/Agrobacterium group</taxon>
        <taxon>Xaviernesmea</taxon>
    </lineage>
</organism>
<evidence type="ECO:0000256" key="6">
    <source>
        <dbReference type="ARBA" id="ARBA00022840"/>
    </source>
</evidence>
<evidence type="ECO:0000256" key="8">
    <source>
        <dbReference type="HAMAP-Rule" id="MF_00420"/>
    </source>
</evidence>
<comment type="subcellular location">
    <subcellularLocation>
        <location evidence="8">Cytoplasm</location>
    </subcellularLocation>
</comment>
<comment type="caution">
    <text evidence="12">The sequence shown here is derived from an EMBL/GenBank/DDBJ whole genome shotgun (WGS) entry which is preliminary data.</text>
</comment>
<proteinExistence type="inferred from homology"/>
<feature type="binding site" evidence="8">
    <location>
        <position position="118"/>
    </location>
    <ligand>
        <name>Mg(2+)</name>
        <dbReference type="ChEBI" id="CHEBI:18420"/>
        <label>2</label>
    </ligand>
</feature>
<comment type="subunit">
    <text evidence="8">Monomer. Part of the FGAM synthase complex composed of 1 PurL, 1 PurQ and 2 PurS subunits.</text>
</comment>
<keyword evidence="3 8" id="KW-0479">Metal-binding</keyword>
<name>A0ABX3PIW5_9HYPH</name>
<dbReference type="RefSeq" id="WP_081173056.1">
    <property type="nucleotide sequence ID" value="NZ_MSPX01000001.1"/>
</dbReference>
<keyword evidence="7 8" id="KW-0460">Magnesium</keyword>
<dbReference type="CDD" id="cd02204">
    <property type="entry name" value="PurL_repeat2"/>
    <property type="match status" value="1"/>
</dbReference>
<dbReference type="EC" id="6.3.5.3" evidence="8"/>
<dbReference type="InterPro" id="IPR010918">
    <property type="entry name" value="PurM-like_C_dom"/>
</dbReference>
<sequence length="740" mass="78504">MTLPKDIVITPELIASHGLKPDEYQRILDLIGREPTFTELGIFSAMWNEHCSYKSSKKWLRTLPTKGPRVIQGPGENAGVVDIDDGDCVVFKMESHNHPSFIEPYQGAATGVGGILRDVFTMGARPVAAMNALRFGAPDHARTRHLVSGVVAGVGGYGNSFGVPTVGGEVEFDARYNGNILVNAFAAGLAKSDAIFYSKAEGVGLPVVYLGAKTGRDGVGGATMASAEFDEQIEEKRPTVQVGDPFTEKCLLEACLELMATGAVIAIQDMGAAGLTCSAVEMGAKGDLGIELDLDKVPVREERMTAYEMMLSESQERMLMVLKPEKEEEAKAIFVKWGLDFAIVGKTTDDLRFRILHQGEEVANLPIKELGDEAPEYDRPWTPAKVAAPLADDAVPQADIADALLKLVGSANNSSRRWVWEQYDTLIQGNSLQVPGGDAGVVRVDGHATKALAFSSDVTPRYVEADAYEGGKQAVAECWRNLTATGALPLAATDNLNFGNPERPDIMSQLVHAIKGIGEACTALDFPIVSGNVSLYNETNGQGILPTPTIGGVGLIKDWKRMARIRFAAQGETILLAGAPEGWGTHLGQSVYLRDIHGRAEGSAPPVDLAQERKVGDFVRALITEGLATSVHDCSSGGLALALAEMAMASGIGATVSAPADHDPLAVFFGEDQGRYVLTLREADLASVTERAKAAGVALPVIGRTGGETLKLGAARPVAVEALTAAHEGWFPAFMNGTAA</sequence>
<keyword evidence="6 8" id="KW-0067">ATP-binding</keyword>
<dbReference type="Pfam" id="PF00586">
    <property type="entry name" value="AIRS"/>
    <property type="match status" value="2"/>
</dbReference>
<gene>
    <name evidence="8" type="primary">purL</name>
    <name evidence="12" type="ORF">BTR14_01155</name>
</gene>
<feature type="binding site" evidence="8">
    <location>
        <position position="117"/>
    </location>
    <ligand>
        <name>substrate</name>
    </ligand>
</feature>
<dbReference type="PIRSF" id="PIRSF001587">
    <property type="entry name" value="FGAM_synthase_II"/>
    <property type="match status" value="1"/>
</dbReference>
<dbReference type="HAMAP" id="MF_00420">
    <property type="entry name" value="PurL_2"/>
    <property type="match status" value="1"/>
</dbReference>
<evidence type="ECO:0000256" key="7">
    <source>
        <dbReference type="ARBA" id="ARBA00022842"/>
    </source>
</evidence>
<feature type="active site" evidence="8">
    <location>
        <position position="50"/>
    </location>
</feature>
<feature type="binding site" evidence="8">
    <location>
        <position position="94"/>
    </location>
    <ligand>
        <name>Mg(2+)</name>
        <dbReference type="ChEBI" id="CHEBI:18420"/>
        <label>1</label>
    </ligand>
</feature>
<comment type="pathway">
    <text evidence="8">Purine metabolism; IMP biosynthesis via de novo pathway; 5-amino-1-(5-phospho-D-ribosyl)imidazole from N(2)-formyl-N(1)-(5-phospho-D-ribosyl)glycinamide: step 1/2.</text>
</comment>
<dbReference type="CDD" id="cd02203">
    <property type="entry name" value="PurL_repeat1"/>
    <property type="match status" value="1"/>
</dbReference>
<feature type="domain" description="Phosphoribosylformylglycinamidine synthase linker" evidence="11">
    <location>
        <begin position="17"/>
        <end position="54"/>
    </location>
</feature>
<accession>A0ABX3PIW5</accession>
<feature type="domain" description="PurM-like C-terminal" evidence="10">
    <location>
        <begin position="571"/>
        <end position="708"/>
    </location>
</feature>
<feature type="binding site" evidence="8">
    <location>
        <position position="494"/>
    </location>
    <ligand>
        <name>ATP</name>
        <dbReference type="ChEBI" id="CHEBI:30616"/>
    </ligand>
</feature>
<comment type="caution">
    <text evidence="8">Lacks conserved residue(s) required for the propagation of feature annotation.</text>
</comment>
<feature type="domain" description="PurM-like N-terminal" evidence="9">
    <location>
        <begin position="75"/>
        <end position="189"/>
    </location>
</feature>
<feature type="binding site" evidence="8">
    <location>
        <begin position="313"/>
        <end position="315"/>
    </location>
    <ligand>
        <name>substrate</name>
    </ligand>
</feature>
<dbReference type="Pfam" id="PF02769">
    <property type="entry name" value="AIRS_C"/>
    <property type="match status" value="2"/>
</dbReference>
<feature type="binding site" evidence="8">
    <location>
        <position position="534"/>
    </location>
    <ligand>
        <name>substrate</name>
    </ligand>
</feature>
<comment type="function">
    <text evidence="8">Part of the phosphoribosylformylglycinamidine synthase complex involved in the purines biosynthetic pathway. Catalyzes the ATP-dependent conversion of formylglycinamide ribonucleotide (FGAR) and glutamine to yield formylglycinamidine ribonucleotide (FGAM) and glutamate. The FGAM synthase complex is composed of three subunits. PurQ produces an ammonia molecule by converting glutamine to glutamate. PurL transfers the ammonia molecule to FGAR to form FGAM in an ATP-dependent manner. PurS interacts with PurQ and PurL and is thought to assist in the transfer of the ammonia molecule from PurQ to PurL.</text>
</comment>
<evidence type="ECO:0000313" key="13">
    <source>
        <dbReference type="Proteomes" id="UP000192652"/>
    </source>
</evidence>
<feature type="binding site" evidence="8">
    <location>
        <position position="92"/>
    </location>
    <ligand>
        <name>ATP</name>
        <dbReference type="ChEBI" id="CHEBI:30616"/>
    </ligand>
</feature>
<dbReference type="NCBIfam" id="TIGR01736">
    <property type="entry name" value="FGAM_synth_II"/>
    <property type="match status" value="1"/>
</dbReference>
<dbReference type="SUPFAM" id="SSF56042">
    <property type="entry name" value="PurM C-terminal domain-like"/>
    <property type="match status" value="2"/>
</dbReference>
<comment type="catalytic activity">
    <reaction evidence="8">
        <text>N(2)-formyl-N(1)-(5-phospho-beta-D-ribosyl)glycinamide + L-glutamine + ATP + H2O = 2-formamido-N(1)-(5-O-phospho-beta-D-ribosyl)acetamidine + L-glutamate + ADP + phosphate + H(+)</text>
        <dbReference type="Rhea" id="RHEA:17129"/>
        <dbReference type="ChEBI" id="CHEBI:15377"/>
        <dbReference type="ChEBI" id="CHEBI:15378"/>
        <dbReference type="ChEBI" id="CHEBI:29985"/>
        <dbReference type="ChEBI" id="CHEBI:30616"/>
        <dbReference type="ChEBI" id="CHEBI:43474"/>
        <dbReference type="ChEBI" id="CHEBI:58359"/>
        <dbReference type="ChEBI" id="CHEBI:147286"/>
        <dbReference type="ChEBI" id="CHEBI:147287"/>
        <dbReference type="ChEBI" id="CHEBI:456216"/>
        <dbReference type="EC" id="6.3.5.3"/>
    </reaction>
</comment>
<dbReference type="EMBL" id="MSPX01000001">
    <property type="protein sequence ID" value="OQP88110.1"/>
    <property type="molecule type" value="Genomic_DNA"/>
</dbReference>
<evidence type="ECO:0000256" key="2">
    <source>
        <dbReference type="ARBA" id="ARBA00022598"/>
    </source>
</evidence>
<evidence type="ECO:0000313" key="12">
    <source>
        <dbReference type="EMBL" id="OQP88110.1"/>
    </source>
</evidence>
<feature type="domain" description="PurM-like N-terminal" evidence="9">
    <location>
        <begin position="436"/>
        <end position="556"/>
    </location>
</feature>
<feature type="active site" description="Proton acceptor" evidence="8">
    <location>
        <position position="96"/>
    </location>
</feature>
<feature type="binding site" evidence="8">
    <location>
        <position position="532"/>
    </location>
    <ligand>
        <name>Mg(2+)</name>
        <dbReference type="ChEBI" id="CHEBI:18420"/>
        <label>1</label>
    </ligand>
</feature>
<evidence type="ECO:0000259" key="10">
    <source>
        <dbReference type="Pfam" id="PF02769"/>
    </source>
</evidence>
<reference evidence="12 13" key="1">
    <citation type="journal article" date="2017" name="Antonie Van Leeuwenhoek">
        <title>Rhizobium rhizosphaerae sp. nov., a novel species isolated from rice rhizosphere.</title>
        <authorList>
            <person name="Zhao J.J."/>
            <person name="Zhang J."/>
            <person name="Zhang R.J."/>
            <person name="Zhang C.W."/>
            <person name="Yin H.Q."/>
            <person name="Zhang X.X."/>
        </authorList>
    </citation>
    <scope>NUCLEOTIDE SEQUENCE [LARGE SCALE GENOMIC DNA]</scope>
    <source>
        <strain evidence="12 13">RD15</strain>
    </source>
</reference>
<evidence type="ECO:0000256" key="5">
    <source>
        <dbReference type="ARBA" id="ARBA00022755"/>
    </source>
</evidence>
<evidence type="ECO:0000256" key="4">
    <source>
        <dbReference type="ARBA" id="ARBA00022741"/>
    </source>
</evidence>